<dbReference type="InterPro" id="IPR046958">
    <property type="entry name" value="RBK1/2/STUNTED"/>
</dbReference>
<evidence type="ECO:0000256" key="6">
    <source>
        <dbReference type="ARBA" id="ARBA00022679"/>
    </source>
</evidence>
<dbReference type="GO" id="GO:0005737">
    <property type="term" value="C:cytoplasm"/>
    <property type="evidence" value="ECO:0007669"/>
    <property type="project" value="UniProtKB-SubCell"/>
</dbReference>
<comment type="similarity">
    <text evidence="14">Belongs to the protein kinase superfamily.</text>
</comment>
<dbReference type="GO" id="GO:0005524">
    <property type="term" value="F:ATP binding"/>
    <property type="evidence" value="ECO:0007669"/>
    <property type="project" value="UniProtKB-UniRule"/>
</dbReference>
<evidence type="ECO:0000256" key="11">
    <source>
        <dbReference type="ARBA" id="ARBA00048679"/>
    </source>
</evidence>
<dbReference type="FunFam" id="1.10.510.10:FF:000335">
    <property type="entry name" value="receptor-like cytosolic serine/threonine-protein kinase RBK2"/>
    <property type="match status" value="1"/>
</dbReference>
<dbReference type="InterPro" id="IPR000719">
    <property type="entry name" value="Prot_kinase_dom"/>
</dbReference>
<evidence type="ECO:0000256" key="15">
    <source>
        <dbReference type="SAM" id="MobiDB-lite"/>
    </source>
</evidence>
<keyword evidence="5" id="KW-0597">Phosphoprotein</keyword>
<reference evidence="17" key="1">
    <citation type="submission" date="2021-03" db="EMBL/GenBank/DDBJ databases">
        <authorList>
            <person name="Li Z."/>
            <person name="Yang C."/>
        </authorList>
    </citation>
    <scope>NUCLEOTIDE SEQUENCE</scope>
    <source>
        <strain evidence="17">Dzin_1.0</strain>
        <tissue evidence="17">Leaf</tissue>
    </source>
</reference>
<dbReference type="FunFam" id="3.30.200.20:FF:000389">
    <property type="entry name" value="Receptor-like cytosolic serine/threonine-protein kinase RBK1"/>
    <property type="match status" value="1"/>
</dbReference>
<dbReference type="PANTHER" id="PTHR47987:SF13">
    <property type="entry name" value="RECEPTOR-LIKE CYTOSOLIC SERINE_THREONINE-PROTEIN KINASE RBK2"/>
    <property type="match status" value="1"/>
</dbReference>
<name>A0A9D5HKB7_9LILI</name>
<evidence type="ECO:0000256" key="13">
    <source>
        <dbReference type="PROSITE-ProRule" id="PRU10141"/>
    </source>
</evidence>
<evidence type="ECO:0000256" key="12">
    <source>
        <dbReference type="ARBA" id="ARBA00063228"/>
    </source>
</evidence>
<dbReference type="Gene3D" id="1.10.510.10">
    <property type="entry name" value="Transferase(Phosphotransferase) domain 1"/>
    <property type="match status" value="1"/>
</dbReference>
<dbReference type="Gene3D" id="3.30.200.20">
    <property type="entry name" value="Phosphorylase Kinase, domain 1"/>
    <property type="match status" value="1"/>
</dbReference>
<keyword evidence="8" id="KW-0418">Kinase</keyword>
<dbReference type="SMART" id="SM00220">
    <property type="entry name" value="S_TKc"/>
    <property type="match status" value="1"/>
</dbReference>
<evidence type="ECO:0000256" key="5">
    <source>
        <dbReference type="ARBA" id="ARBA00022553"/>
    </source>
</evidence>
<keyword evidence="4 14" id="KW-0723">Serine/threonine-protein kinase</keyword>
<keyword evidence="3" id="KW-0963">Cytoplasm</keyword>
<gene>
    <name evidence="17" type="ORF">J5N97_015158</name>
</gene>
<sequence>MEELMKAAPLSREKFFPIFKKKSVAVSASAQDLRSLENDKETIEANEDSSPRGVLEDGLQLSETDTNSSKASTPTSEQRAVQSGPSPWRGLFRLWKPKSMRRFSTFSHVGIPRIPRGRSSRESQASGADPNIDSSFCLFKPSWKGFKLSELQSATNNFSAENIIGKGGYAEVYKGRLENGQLVAIKKLTRGSVDERTGNFLSELGIIVHVNHPNTARLVGFSVEGGVHLVFRLSTYGSLASVLHGSKKKLDWSVRYKVALGVADGLEYLHVRCQRRIIHRDIKAANILLTEDFEPQICDFGLAKWLPDKMTHHTVSSFEGTFGYLAPEYLMHGIVDEKTDVYAFGVLLLELITGRKAVDSSQKSLVIWAKPLLETNNIKELADPSLDNAYDVAQLNRTIRTAALCIEPSSILRPRMCQVVKLLRGEDGRSQSLKARQKPLLQRTYSEEHFEVEEYDATSYGNDLKQHKQLALNF</sequence>
<dbReference type="PANTHER" id="PTHR47987">
    <property type="entry name" value="OS08G0249100 PROTEIN"/>
    <property type="match status" value="1"/>
</dbReference>
<comment type="catalytic activity">
    <reaction evidence="10">
        <text>L-threonyl-[protein] + ATP = O-phospho-L-threonyl-[protein] + ADP + H(+)</text>
        <dbReference type="Rhea" id="RHEA:46608"/>
        <dbReference type="Rhea" id="RHEA-COMP:11060"/>
        <dbReference type="Rhea" id="RHEA-COMP:11605"/>
        <dbReference type="ChEBI" id="CHEBI:15378"/>
        <dbReference type="ChEBI" id="CHEBI:30013"/>
        <dbReference type="ChEBI" id="CHEBI:30616"/>
        <dbReference type="ChEBI" id="CHEBI:61977"/>
        <dbReference type="ChEBI" id="CHEBI:456216"/>
        <dbReference type="EC" id="2.7.11.1"/>
    </reaction>
</comment>
<dbReference type="PROSITE" id="PS00108">
    <property type="entry name" value="PROTEIN_KINASE_ST"/>
    <property type="match status" value="1"/>
</dbReference>
<comment type="caution">
    <text evidence="17">The sequence shown here is derived from an EMBL/GenBank/DDBJ whole genome shotgun (WGS) entry which is preliminary data.</text>
</comment>
<dbReference type="InterPro" id="IPR017441">
    <property type="entry name" value="Protein_kinase_ATP_BS"/>
</dbReference>
<evidence type="ECO:0000256" key="2">
    <source>
        <dbReference type="ARBA" id="ARBA00012513"/>
    </source>
</evidence>
<evidence type="ECO:0000256" key="10">
    <source>
        <dbReference type="ARBA" id="ARBA00047899"/>
    </source>
</evidence>
<feature type="domain" description="Protein kinase" evidence="16">
    <location>
        <begin position="158"/>
        <end position="441"/>
    </location>
</feature>
<evidence type="ECO:0000256" key="9">
    <source>
        <dbReference type="ARBA" id="ARBA00022840"/>
    </source>
</evidence>
<organism evidence="17 18">
    <name type="scientific">Dioscorea zingiberensis</name>
    <dbReference type="NCBI Taxonomy" id="325984"/>
    <lineage>
        <taxon>Eukaryota</taxon>
        <taxon>Viridiplantae</taxon>
        <taxon>Streptophyta</taxon>
        <taxon>Embryophyta</taxon>
        <taxon>Tracheophyta</taxon>
        <taxon>Spermatophyta</taxon>
        <taxon>Magnoliopsida</taxon>
        <taxon>Liliopsida</taxon>
        <taxon>Dioscoreales</taxon>
        <taxon>Dioscoreaceae</taxon>
        <taxon>Dioscorea</taxon>
    </lineage>
</organism>
<keyword evidence="18" id="KW-1185">Reference proteome</keyword>
<dbReference type="Pfam" id="PF07714">
    <property type="entry name" value="PK_Tyr_Ser-Thr"/>
    <property type="match status" value="1"/>
</dbReference>
<protein>
    <recommendedName>
        <fullName evidence="2">non-specific serine/threonine protein kinase</fullName>
        <ecNumber evidence="2">2.7.11.1</ecNumber>
    </recommendedName>
</protein>
<feature type="compositionally biased region" description="Polar residues" evidence="15">
    <location>
        <begin position="61"/>
        <end position="85"/>
    </location>
</feature>
<evidence type="ECO:0000313" key="17">
    <source>
        <dbReference type="EMBL" id="KAJ0979684.1"/>
    </source>
</evidence>
<dbReference type="GO" id="GO:0004674">
    <property type="term" value="F:protein serine/threonine kinase activity"/>
    <property type="evidence" value="ECO:0007669"/>
    <property type="project" value="UniProtKB-KW"/>
</dbReference>
<feature type="binding site" evidence="13">
    <location>
        <position position="187"/>
    </location>
    <ligand>
        <name>ATP</name>
        <dbReference type="ChEBI" id="CHEBI:30616"/>
    </ligand>
</feature>
<dbReference type="InterPro" id="IPR011009">
    <property type="entry name" value="Kinase-like_dom_sf"/>
</dbReference>
<evidence type="ECO:0000313" key="18">
    <source>
        <dbReference type="Proteomes" id="UP001085076"/>
    </source>
</evidence>
<dbReference type="OrthoDB" id="4062651at2759"/>
<evidence type="ECO:0000256" key="1">
    <source>
        <dbReference type="ARBA" id="ARBA00004496"/>
    </source>
</evidence>
<dbReference type="SUPFAM" id="SSF56112">
    <property type="entry name" value="Protein kinase-like (PK-like)"/>
    <property type="match status" value="1"/>
</dbReference>
<evidence type="ECO:0000256" key="4">
    <source>
        <dbReference type="ARBA" id="ARBA00022527"/>
    </source>
</evidence>
<comment type="catalytic activity">
    <reaction evidence="11">
        <text>L-seryl-[protein] + ATP = O-phospho-L-seryl-[protein] + ADP + H(+)</text>
        <dbReference type="Rhea" id="RHEA:17989"/>
        <dbReference type="Rhea" id="RHEA-COMP:9863"/>
        <dbReference type="Rhea" id="RHEA-COMP:11604"/>
        <dbReference type="ChEBI" id="CHEBI:15378"/>
        <dbReference type="ChEBI" id="CHEBI:29999"/>
        <dbReference type="ChEBI" id="CHEBI:30616"/>
        <dbReference type="ChEBI" id="CHEBI:83421"/>
        <dbReference type="ChEBI" id="CHEBI:456216"/>
        <dbReference type="EC" id="2.7.11.1"/>
    </reaction>
</comment>
<keyword evidence="6" id="KW-0808">Transferase</keyword>
<evidence type="ECO:0000256" key="14">
    <source>
        <dbReference type="RuleBase" id="RU000304"/>
    </source>
</evidence>
<keyword evidence="7 13" id="KW-0547">Nucleotide-binding</keyword>
<dbReference type="GO" id="GO:0051020">
    <property type="term" value="F:GTPase binding"/>
    <property type="evidence" value="ECO:0007669"/>
    <property type="project" value="UniProtKB-ARBA"/>
</dbReference>
<keyword evidence="9 13" id="KW-0067">ATP-binding</keyword>
<dbReference type="InterPro" id="IPR008271">
    <property type="entry name" value="Ser/Thr_kinase_AS"/>
</dbReference>
<reference evidence="17" key="2">
    <citation type="journal article" date="2022" name="Hortic Res">
        <title>The genome of Dioscorea zingiberensis sheds light on the biosynthesis, origin and evolution of the medicinally important diosgenin saponins.</title>
        <authorList>
            <person name="Li Y."/>
            <person name="Tan C."/>
            <person name="Li Z."/>
            <person name="Guo J."/>
            <person name="Li S."/>
            <person name="Chen X."/>
            <person name="Wang C."/>
            <person name="Dai X."/>
            <person name="Yang H."/>
            <person name="Song W."/>
            <person name="Hou L."/>
            <person name="Xu J."/>
            <person name="Tong Z."/>
            <person name="Xu A."/>
            <person name="Yuan X."/>
            <person name="Wang W."/>
            <person name="Yang Q."/>
            <person name="Chen L."/>
            <person name="Sun Z."/>
            <person name="Wang K."/>
            <person name="Pan B."/>
            <person name="Chen J."/>
            <person name="Bao Y."/>
            <person name="Liu F."/>
            <person name="Qi X."/>
            <person name="Gang D.R."/>
            <person name="Wen J."/>
            <person name="Li J."/>
        </authorList>
    </citation>
    <scope>NUCLEOTIDE SEQUENCE</scope>
    <source>
        <strain evidence="17">Dzin_1.0</strain>
    </source>
</reference>
<accession>A0A9D5HKB7</accession>
<comment type="subcellular location">
    <subcellularLocation>
        <location evidence="1">Cytoplasm</location>
    </subcellularLocation>
</comment>
<comment type="subunit">
    <text evidence="12">Interacts with ARAC5 and ARAC10.</text>
</comment>
<dbReference type="AlphaFoldDB" id="A0A9D5HKB7"/>
<evidence type="ECO:0000256" key="3">
    <source>
        <dbReference type="ARBA" id="ARBA00022490"/>
    </source>
</evidence>
<dbReference type="EMBL" id="JAGGNH010000003">
    <property type="protein sequence ID" value="KAJ0979684.1"/>
    <property type="molecule type" value="Genomic_DNA"/>
</dbReference>
<feature type="region of interest" description="Disordered" evidence="15">
    <location>
        <begin position="37"/>
        <end position="85"/>
    </location>
</feature>
<evidence type="ECO:0000256" key="7">
    <source>
        <dbReference type="ARBA" id="ARBA00022741"/>
    </source>
</evidence>
<dbReference type="PROSITE" id="PS00107">
    <property type="entry name" value="PROTEIN_KINASE_ATP"/>
    <property type="match status" value="1"/>
</dbReference>
<evidence type="ECO:0000259" key="16">
    <source>
        <dbReference type="PROSITE" id="PS50011"/>
    </source>
</evidence>
<proteinExistence type="inferred from homology"/>
<dbReference type="Proteomes" id="UP001085076">
    <property type="component" value="Miscellaneous, Linkage group lg03"/>
</dbReference>
<evidence type="ECO:0000256" key="8">
    <source>
        <dbReference type="ARBA" id="ARBA00022777"/>
    </source>
</evidence>
<dbReference type="InterPro" id="IPR001245">
    <property type="entry name" value="Ser-Thr/Tyr_kinase_cat_dom"/>
</dbReference>
<dbReference type="PROSITE" id="PS50011">
    <property type="entry name" value="PROTEIN_KINASE_DOM"/>
    <property type="match status" value="1"/>
</dbReference>
<dbReference type="EC" id="2.7.11.1" evidence="2"/>